<feature type="transmembrane region" description="Helical" evidence="7">
    <location>
        <begin position="41"/>
        <end position="61"/>
    </location>
</feature>
<dbReference type="EMBL" id="BARV01030359">
    <property type="protein sequence ID" value="GAI40431.1"/>
    <property type="molecule type" value="Genomic_DNA"/>
</dbReference>
<keyword evidence="4 7" id="KW-0812">Transmembrane</keyword>
<evidence type="ECO:0008006" key="9">
    <source>
        <dbReference type="Google" id="ProtNLM"/>
    </source>
</evidence>
<evidence type="ECO:0000256" key="3">
    <source>
        <dbReference type="ARBA" id="ARBA00022475"/>
    </source>
</evidence>
<evidence type="ECO:0000256" key="2">
    <source>
        <dbReference type="ARBA" id="ARBA00022448"/>
    </source>
</evidence>
<dbReference type="AlphaFoldDB" id="X1PD76"/>
<gene>
    <name evidence="8" type="ORF">S06H3_48230</name>
</gene>
<evidence type="ECO:0000256" key="1">
    <source>
        <dbReference type="ARBA" id="ARBA00004651"/>
    </source>
</evidence>
<keyword evidence="6 7" id="KW-0472">Membrane</keyword>
<evidence type="ECO:0000256" key="6">
    <source>
        <dbReference type="ARBA" id="ARBA00023136"/>
    </source>
</evidence>
<comment type="caution">
    <text evidence="8">The sequence shown here is derived from an EMBL/GenBank/DDBJ whole genome shotgun (WGS) entry which is preliminary data.</text>
</comment>
<protein>
    <recommendedName>
        <fullName evidence="9">Amino acid carrier protein</fullName>
    </recommendedName>
</protein>
<comment type="subcellular location">
    <subcellularLocation>
        <location evidence="1">Cell membrane</location>
        <topology evidence="1">Multi-pass membrane protein</topology>
    </subcellularLocation>
</comment>
<reference evidence="8" key="1">
    <citation type="journal article" date="2014" name="Front. Microbiol.">
        <title>High frequency of phylogenetically diverse reductive dehalogenase-homologous genes in deep subseafloor sedimentary metagenomes.</title>
        <authorList>
            <person name="Kawai M."/>
            <person name="Futagami T."/>
            <person name="Toyoda A."/>
            <person name="Takaki Y."/>
            <person name="Nishi S."/>
            <person name="Hori S."/>
            <person name="Arai W."/>
            <person name="Tsubouchi T."/>
            <person name="Morono Y."/>
            <person name="Uchiyama I."/>
            <person name="Ito T."/>
            <person name="Fujiyama A."/>
            <person name="Inagaki F."/>
            <person name="Takami H."/>
        </authorList>
    </citation>
    <scope>NUCLEOTIDE SEQUENCE</scope>
    <source>
        <strain evidence="8">Expedition CK06-06</strain>
    </source>
</reference>
<name>X1PD76_9ZZZZ</name>
<dbReference type="GO" id="GO:0005886">
    <property type="term" value="C:plasma membrane"/>
    <property type="evidence" value="ECO:0007669"/>
    <property type="project" value="UniProtKB-SubCell"/>
</dbReference>
<evidence type="ECO:0000256" key="4">
    <source>
        <dbReference type="ARBA" id="ARBA00022692"/>
    </source>
</evidence>
<sequence>MEYIFGIKIIYPYRLAFIALLFIGANIQGPHLNIVWYVGDMANAFMAFPNLVSMIILAGFVGKATTDYFYKNKKEL</sequence>
<feature type="transmembrane region" description="Helical" evidence="7">
    <location>
        <begin position="12"/>
        <end position="29"/>
    </location>
</feature>
<evidence type="ECO:0000256" key="5">
    <source>
        <dbReference type="ARBA" id="ARBA00022989"/>
    </source>
</evidence>
<keyword evidence="2" id="KW-0813">Transport</keyword>
<proteinExistence type="predicted"/>
<keyword evidence="3" id="KW-1003">Cell membrane</keyword>
<dbReference type="Pfam" id="PF01235">
    <property type="entry name" value="Na_Ala_symp"/>
    <property type="match status" value="1"/>
</dbReference>
<keyword evidence="5 7" id="KW-1133">Transmembrane helix</keyword>
<dbReference type="InterPro" id="IPR001463">
    <property type="entry name" value="Na/Ala_symport"/>
</dbReference>
<evidence type="ECO:0000313" key="8">
    <source>
        <dbReference type="EMBL" id="GAI40431.1"/>
    </source>
</evidence>
<evidence type="ECO:0000256" key="7">
    <source>
        <dbReference type="SAM" id="Phobius"/>
    </source>
</evidence>
<accession>X1PD76</accession>
<organism evidence="8">
    <name type="scientific">marine sediment metagenome</name>
    <dbReference type="NCBI Taxonomy" id="412755"/>
    <lineage>
        <taxon>unclassified sequences</taxon>
        <taxon>metagenomes</taxon>
        <taxon>ecological metagenomes</taxon>
    </lineage>
</organism>
<dbReference type="GO" id="GO:0005283">
    <property type="term" value="F:amino acid:sodium symporter activity"/>
    <property type="evidence" value="ECO:0007669"/>
    <property type="project" value="InterPro"/>
</dbReference>